<evidence type="ECO:0000313" key="2">
    <source>
        <dbReference type="EMBL" id="GAM14505.1"/>
    </source>
</evidence>
<dbReference type="STRING" id="1321606.SAMD00020551_2656"/>
<dbReference type="Proteomes" id="UP000031014">
    <property type="component" value="Unassembled WGS sequence"/>
</dbReference>
<keyword evidence="3" id="KW-1185">Reference proteome</keyword>
<comment type="caution">
    <text evidence="2">The sequence shown here is derived from an EMBL/GenBank/DDBJ whole genome shotgun (WGS) entry which is preliminary data.</text>
</comment>
<feature type="compositionally biased region" description="Basic and acidic residues" evidence="1">
    <location>
        <begin position="24"/>
        <end position="40"/>
    </location>
</feature>
<name>A0A0A8X3F8_MESS1</name>
<dbReference type="RefSeq" id="WP_269745741.1">
    <property type="nucleotide sequence ID" value="NZ_BASE01000058.1"/>
</dbReference>
<dbReference type="AlphaFoldDB" id="A0A0A8X3F8"/>
<accession>A0A0A8X3F8</accession>
<evidence type="ECO:0000256" key="1">
    <source>
        <dbReference type="SAM" id="MobiDB-lite"/>
    </source>
</evidence>
<feature type="region of interest" description="Disordered" evidence="1">
    <location>
        <begin position="1"/>
        <end position="40"/>
    </location>
</feature>
<evidence type="ECO:0000313" key="3">
    <source>
        <dbReference type="Proteomes" id="UP000031014"/>
    </source>
</evidence>
<dbReference type="EMBL" id="BASE01000058">
    <property type="protein sequence ID" value="GAM14505.1"/>
    <property type="molecule type" value="Genomic_DNA"/>
</dbReference>
<reference evidence="2 3" key="1">
    <citation type="submission" date="2013-06" db="EMBL/GenBank/DDBJ databases">
        <title>Whole genome shotgun sequence of Bacillus selenatarsenatis SF-1.</title>
        <authorList>
            <person name="Kuroda M."/>
            <person name="Sei K."/>
            <person name="Yamashita M."/>
            <person name="Ike M."/>
        </authorList>
    </citation>
    <scope>NUCLEOTIDE SEQUENCE [LARGE SCALE GENOMIC DNA]</scope>
    <source>
        <strain evidence="2 3">SF-1</strain>
    </source>
</reference>
<protein>
    <submittedName>
        <fullName evidence="2">Uncharacterized protein</fullName>
    </submittedName>
</protein>
<proteinExistence type="predicted"/>
<gene>
    <name evidence="2" type="ORF">SAMD00020551_2656</name>
</gene>
<sequence length="40" mass="4715">MKNKNNYLDQRGDFTAPPEGAADYPKKPEHKKIEKRNTRK</sequence>
<organism evidence="2 3">
    <name type="scientific">Mesobacillus selenatarsenatis (strain DSM 18680 / JCM 14380 / FERM P-15431 / SF-1)</name>
    <dbReference type="NCBI Taxonomy" id="1321606"/>
    <lineage>
        <taxon>Bacteria</taxon>
        <taxon>Bacillati</taxon>
        <taxon>Bacillota</taxon>
        <taxon>Bacilli</taxon>
        <taxon>Bacillales</taxon>
        <taxon>Bacillaceae</taxon>
        <taxon>Mesobacillus</taxon>
    </lineage>
</organism>